<sequence>MTKYSIITGISALLLALIVPVECMGSGQQEEATCLAAFQNDLKEEVYQTGIAFLGYIGEGVPVQDILDYTKQADYLEAYPFLQNGTVVDAGGYEVYAIVPGSGWSINIYPSEMTEDAEYRDNLETPYYKGAPDEIIILRCNISEIYSNVMVSATEENMSVIYRPTISLRDGHLAEENHCYDFSIYYYDEEYGEYENYESDADFEEYEEYENNQMEDNRTDVQIAYDLLCETDEVSYYLGLGMSLRYTESKEVIDGRECMVFVLGTDHEEHFVSEHYYAVHDNLVYYYDVLNDQWNILGRG</sequence>
<organism evidence="1 2">
    <name type="scientific">Blautia segnis</name>
    <dbReference type="NCBI Taxonomy" id="2763030"/>
    <lineage>
        <taxon>Bacteria</taxon>
        <taxon>Bacillati</taxon>
        <taxon>Bacillota</taxon>
        <taxon>Clostridia</taxon>
        <taxon>Lachnospirales</taxon>
        <taxon>Lachnospiraceae</taxon>
        <taxon>Blautia</taxon>
    </lineage>
</organism>
<comment type="caution">
    <text evidence="1">The sequence shown here is derived from an EMBL/GenBank/DDBJ whole genome shotgun (WGS) entry which is preliminary data.</text>
</comment>
<name>A0A8I0DQ18_9FIRM</name>
<protein>
    <submittedName>
        <fullName evidence="1">Uncharacterized protein</fullName>
    </submittedName>
</protein>
<proteinExistence type="predicted"/>
<dbReference type="RefSeq" id="WP_186900836.1">
    <property type="nucleotide sequence ID" value="NZ_JACOOT010000006.1"/>
</dbReference>
<reference evidence="1 2" key="1">
    <citation type="submission" date="2020-08" db="EMBL/GenBank/DDBJ databases">
        <title>Genome public.</title>
        <authorList>
            <person name="Liu C."/>
            <person name="Sun Q."/>
        </authorList>
    </citation>
    <scope>NUCLEOTIDE SEQUENCE [LARGE SCALE GENOMIC DNA]</scope>
    <source>
        <strain evidence="1 2">BX17</strain>
    </source>
</reference>
<dbReference type="AlphaFoldDB" id="A0A8I0DQ18"/>
<keyword evidence="2" id="KW-1185">Reference proteome</keyword>
<dbReference type="Proteomes" id="UP000652847">
    <property type="component" value="Unassembled WGS sequence"/>
</dbReference>
<gene>
    <name evidence="1" type="ORF">H8S54_02550</name>
</gene>
<evidence type="ECO:0000313" key="2">
    <source>
        <dbReference type="Proteomes" id="UP000652847"/>
    </source>
</evidence>
<accession>A0A8I0DQ18</accession>
<dbReference type="EMBL" id="JACOOT010000006">
    <property type="protein sequence ID" value="MBC5650031.1"/>
    <property type="molecule type" value="Genomic_DNA"/>
</dbReference>
<evidence type="ECO:0000313" key="1">
    <source>
        <dbReference type="EMBL" id="MBC5650031.1"/>
    </source>
</evidence>